<gene>
    <name evidence="1" type="ORF">Golax_010638</name>
</gene>
<dbReference type="AlphaFoldDB" id="A0A7J8ZIJ5"/>
<organism evidence="1 2">
    <name type="scientific">Gossypium laxum</name>
    <dbReference type="NCBI Taxonomy" id="34288"/>
    <lineage>
        <taxon>Eukaryota</taxon>
        <taxon>Viridiplantae</taxon>
        <taxon>Streptophyta</taxon>
        <taxon>Embryophyta</taxon>
        <taxon>Tracheophyta</taxon>
        <taxon>Spermatophyta</taxon>
        <taxon>Magnoliopsida</taxon>
        <taxon>eudicotyledons</taxon>
        <taxon>Gunneridae</taxon>
        <taxon>Pentapetalae</taxon>
        <taxon>rosids</taxon>
        <taxon>malvids</taxon>
        <taxon>Malvales</taxon>
        <taxon>Malvaceae</taxon>
        <taxon>Malvoideae</taxon>
        <taxon>Gossypium</taxon>
    </lineage>
</organism>
<evidence type="ECO:0000313" key="1">
    <source>
        <dbReference type="EMBL" id="MBA0711460.1"/>
    </source>
</evidence>
<dbReference type="EMBL" id="JABEZV010000005">
    <property type="protein sequence ID" value="MBA0711460.1"/>
    <property type="molecule type" value="Genomic_DNA"/>
</dbReference>
<accession>A0A7J8ZIJ5</accession>
<name>A0A7J8ZIJ5_9ROSI</name>
<proteinExistence type="predicted"/>
<keyword evidence="2" id="KW-1185">Reference proteome</keyword>
<protein>
    <submittedName>
        <fullName evidence="1">Uncharacterized protein</fullName>
    </submittedName>
</protein>
<feature type="non-terminal residue" evidence="1">
    <location>
        <position position="53"/>
    </location>
</feature>
<reference evidence="1 2" key="1">
    <citation type="journal article" date="2019" name="Genome Biol. Evol.">
        <title>Insights into the evolution of the New World diploid cottons (Gossypium, subgenus Houzingenia) based on genome sequencing.</title>
        <authorList>
            <person name="Grover C.E."/>
            <person name="Arick M.A. 2nd"/>
            <person name="Thrash A."/>
            <person name="Conover J.L."/>
            <person name="Sanders W.S."/>
            <person name="Peterson D.G."/>
            <person name="Frelichowski J.E."/>
            <person name="Scheffler J.A."/>
            <person name="Scheffler B.E."/>
            <person name="Wendel J.F."/>
        </authorList>
    </citation>
    <scope>NUCLEOTIDE SEQUENCE [LARGE SCALE GENOMIC DNA]</scope>
    <source>
        <strain evidence="1">4</strain>
        <tissue evidence="1">Leaf</tissue>
    </source>
</reference>
<evidence type="ECO:0000313" key="2">
    <source>
        <dbReference type="Proteomes" id="UP000593574"/>
    </source>
</evidence>
<dbReference type="Proteomes" id="UP000593574">
    <property type="component" value="Unassembled WGS sequence"/>
</dbReference>
<sequence>MYIDTNGPMGARISKSIWNISVLSKSSVRSILINQYSIDWSEVIDKKDLSKSF</sequence>
<comment type="caution">
    <text evidence="1">The sequence shown here is derived from an EMBL/GenBank/DDBJ whole genome shotgun (WGS) entry which is preliminary data.</text>
</comment>